<evidence type="ECO:0000256" key="4">
    <source>
        <dbReference type="ARBA" id="ARBA00023002"/>
    </source>
</evidence>
<comment type="similarity">
    <text evidence="1 7">Belongs to the class-II pyridine nucleotide-disulfide oxidoreductase family.</text>
</comment>
<evidence type="ECO:0000256" key="1">
    <source>
        <dbReference type="ARBA" id="ARBA00009333"/>
    </source>
</evidence>
<evidence type="ECO:0000256" key="8">
    <source>
        <dbReference type="RuleBase" id="RU003881"/>
    </source>
</evidence>
<dbReference type="InterPro" id="IPR005982">
    <property type="entry name" value="Thioredox_Rdtase"/>
</dbReference>
<name>A0A0B0EEI5_9BACT</name>
<gene>
    <name evidence="10" type="primary">trxB</name>
    <name evidence="10" type="ORF">SCABRO_02752</name>
</gene>
<evidence type="ECO:0000256" key="5">
    <source>
        <dbReference type="ARBA" id="ARBA00023157"/>
    </source>
</evidence>
<evidence type="ECO:0000313" key="11">
    <source>
        <dbReference type="Proteomes" id="UP000030652"/>
    </source>
</evidence>
<evidence type="ECO:0000313" key="10">
    <source>
        <dbReference type="EMBL" id="KHE91542.1"/>
    </source>
</evidence>
<comment type="subunit">
    <text evidence="7">Homodimer.</text>
</comment>
<comment type="cofactor">
    <cofactor evidence="8">
        <name>FAD</name>
        <dbReference type="ChEBI" id="CHEBI:57692"/>
    </cofactor>
    <text evidence="8">Binds 1 FAD per subunit.</text>
</comment>
<dbReference type="PRINTS" id="PR00469">
    <property type="entry name" value="PNDRDTASEII"/>
</dbReference>
<comment type="catalytic activity">
    <reaction evidence="7">
        <text>[thioredoxin]-dithiol + NADP(+) = [thioredoxin]-disulfide + NADPH + H(+)</text>
        <dbReference type="Rhea" id="RHEA:20345"/>
        <dbReference type="Rhea" id="RHEA-COMP:10698"/>
        <dbReference type="Rhea" id="RHEA-COMP:10700"/>
        <dbReference type="ChEBI" id="CHEBI:15378"/>
        <dbReference type="ChEBI" id="CHEBI:29950"/>
        <dbReference type="ChEBI" id="CHEBI:50058"/>
        <dbReference type="ChEBI" id="CHEBI:57783"/>
        <dbReference type="ChEBI" id="CHEBI:58349"/>
        <dbReference type="EC" id="1.8.1.9"/>
    </reaction>
</comment>
<keyword evidence="5" id="KW-1015">Disulfide bond</keyword>
<dbReference type="EMBL" id="JRYO01000193">
    <property type="protein sequence ID" value="KHE91542.1"/>
    <property type="molecule type" value="Genomic_DNA"/>
</dbReference>
<dbReference type="InterPro" id="IPR050097">
    <property type="entry name" value="Ferredoxin-NADP_redctase_2"/>
</dbReference>
<dbReference type="AlphaFoldDB" id="A0A0B0EEI5"/>
<sequence length="319" mass="34356">MAEKIVIIGSGPAGWTAAIYAARANLDPVVYEGEPSNIMVPGGQLMYTTEVENYPGFPSGVQGPEIMELFKQQSQRFDTKVLTEDITSVDFSTHPFKLKSSEGNDIEALSVIIATGARANWLNLPNEQRLAKSGGGVSACAICDGALPGYRDKVLVVVGGGDSAIEEGLYLTKFASKVILVHRRDELRASPIMQERAKSNPKIEFKWNSIVTDVMGDKIISGIRIQDTISNEESELDCGGLFIAIGHTPNTSFLGDSLELDDKGFIGTRQSWRTATSTVGVFAAGDVMDPYYKQAITAAGTGCMAALEAERWLTHEGLV</sequence>
<dbReference type="Pfam" id="PF07992">
    <property type="entry name" value="Pyr_redox_2"/>
    <property type="match status" value="1"/>
</dbReference>
<dbReference type="PRINTS" id="PR00368">
    <property type="entry name" value="FADPNR"/>
</dbReference>
<proteinExistence type="inferred from homology"/>
<dbReference type="Gene3D" id="3.50.50.60">
    <property type="entry name" value="FAD/NAD(P)-binding domain"/>
    <property type="match status" value="2"/>
</dbReference>
<keyword evidence="8" id="KW-0521">NADP</keyword>
<dbReference type="SUPFAM" id="SSF51905">
    <property type="entry name" value="FAD/NAD(P)-binding domain"/>
    <property type="match status" value="1"/>
</dbReference>
<evidence type="ECO:0000256" key="6">
    <source>
        <dbReference type="ARBA" id="ARBA00023284"/>
    </source>
</evidence>
<evidence type="ECO:0000259" key="9">
    <source>
        <dbReference type="Pfam" id="PF07992"/>
    </source>
</evidence>
<dbReference type="InterPro" id="IPR036188">
    <property type="entry name" value="FAD/NAD-bd_sf"/>
</dbReference>
<dbReference type="eggNOG" id="COG0492">
    <property type="taxonomic scope" value="Bacteria"/>
</dbReference>
<accession>A0A0B0EEI5</accession>
<dbReference type="InterPro" id="IPR008255">
    <property type="entry name" value="Pyr_nucl-diS_OxRdtase_2_AS"/>
</dbReference>
<keyword evidence="3 7" id="KW-0274">FAD</keyword>
<keyword evidence="6 7" id="KW-0676">Redox-active center</keyword>
<dbReference type="GO" id="GO:0019430">
    <property type="term" value="P:removal of superoxide radicals"/>
    <property type="evidence" value="ECO:0007669"/>
    <property type="project" value="UniProtKB-UniRule"/>
</dbReference>
<keyword evidence="2 7" id="KW-0285">Flavoprotein</keyword>
<protein>
    <recommendedName>
        <fullName evidence="7">Thioredoxin reductase</fullName>
        <ecNumber evidence="7">1.8.1.9</ecNumber>
    </recommendedName>
</protein>
<evidence type="ECO:0000256" key="2">
    <source>
        <dbReference type="ARBA" id="ARBA00022630"/>
    </source>
</evidence>
<reference evidence="10 11" key="1">
    <citation type="submission" date="2014-10" db="EMBL/GenBank/DDBJ databases">
        <title>Draft genome of anammox bacterium scalindua brodae, obtained using differential coverage binning of sequence data from two enrichment reactors.</title>
        <authorList>
            <person name="Speth D.R."/>
            <person name="Russ L."/>
            <person name="Kartal B."/>
            <person name="Op den Camp H.J."/>
            <person name="Dutilh B.E."/>
            <person name="Jetten M.S."/>
        </authorList>
    </citation>
    <scope>NUCLEOTIDE SEQUENCE [LARGE SCALE GENOMIC DNA]</scope>
    <source>
        <strain evidence="10">RU1</strain>
    </source>
</reference>
<organism evidence="10 11">
    <name type="scientific">Candidatus Scalindua brodae</name>
    <dbReference type="NCBI Taxonomy" id="237368"/>
    <lineage>
        <taxon>Bacteria</taxon>
        <taxon>Pseudomonadati</taxon>
        <taxon>Planctomycetota</taxon>
        <taxon>Candidatus Brocadiia</taxon>
        <taxon>Candidatus Brocadiales</taxon>
        <taxon>Candidatus Scalinduaceae</taxon>
        <taxon>Candidatus Scalindua</taxon>
    </lineage>
</organism>
<dbReference type="PROSITE" id="PS00573">
    <property type="entry name" value="PYRIDINE_REDOX_2"/>
    <property type="match status" value="1"/>
</dbReference>
<dbReference type="InterPro" id="IPR023753">
    <property type="entry name" value="FAD/NAD-binding_dom"/>
</dbReference>
<keyword evidence="4 7" id="KW-0560">Oxidoreductase</keyword>
<dbReference type="EC" id="1.8.1.9" evidence="7"/>
<evidence type="ECO:0000256" key="3">
    <source>
        <dbReference type="ARBA" id="ARBA00022827"/>
    </source>
</evidence>
<dbReference type="GO" id="GO:0004791">
    <property type="term" value="F:thioredoxin-disulfide reductase (NADPH) activity"/>
    <property type="evidence" value="ECO:0007669"/>
    <property type="project" value="UniProtKB-UniRule"/>
</dbReference>
<evidence type="ECO:0000256" key="7">
    <source>
        <dbReference type="RuleBase" id="RU003880"/>
    </source>
</evidence>
<feature type="domain" description="FAD/NAD(P)-binding" evidence="9">
    <location>
        <begin position="4"/>
        <end position="302"/>
    </location>
</feature>
<dbReference type="PANTHER" id="PTHR48105">
    <property type="entry name" value="THIOREDOXIN REDUCTASE 1-RELATED-RELATED"/>
    <property type="match status" value="1"/>
</dbReference>
<dbReference type="Proteomes" id="UP000030652">
    <property type="component" value="Unassembled WGS sequence"/>
</dbReference>
<comment type="caution">
    <text evidence="10">The sequence shown here is derived from an EMBL/GenBank/DDBJ whole genome shotgun (WGS) entry which is preliminary data.</text>
</comment>
<dbReference type="GO" id="GO:0005737">
    <property type="term" value="C:cytoplasm"/>
    <property type="evidence" value="ECO:0007669"/>
    <property type="project" value="InterPro"/>
</dbReference>
<dbReference type="NCBIfam" id="TIGR01292">
    <property type="entry name" value="TRX_reduct"/>
    <property type="match status" value="1"/>
</dbReference>
<dbReference type="PATRIC" id="fig|237368.3.peg.2978"/>